<proteinExistence type="predicted"/>
<evidence type="ECO:0000313" key="2">
    <source>
        <dbReference type="Proteomes" id="UP000006002"/>
    </source>
</evidence>
<dbReference type="EMBL" id="AAVO02000031">
    <property type="protein sequence ID" value="EDM85456.1"/>
    <property type="molecule type" value="Genomic_DNA"/>
</dbReference>
<protein>
    <submittedName>
        <fullName evidence="1">Uncharacterized protein</fullName>
    </submittedName>
</protein>
<reference evidence="1 2" key="1">
    <citation type="submission" date="2007-03" db="EMBL/GenBank/DDBJ databases">
        <authorList>
            <person name="Fulton L."/>
            <person name="Clifton S."/>
            <person name="Fulton B."/>
            <person name="Xu J."/>
            <person name="Minx P."/>
            <person name="Pepin K.H."/>
            <person name="Johnson M."/>
            <person name="Thiruvilangam P."/>
            <person name="Bhonagiri V."/>
            <person name="Nash W.E."/>
            <person name="Mardis E.R."/>
            <person name="Wilson R.K."/>
        </authorList>
    </citation>
    <scope>NUCLEOTIDE SEQUENCE [LARGE SCALE GENOMIC DNA]</scope>
    <source>
        <strain evidence="1 2">ATCC 29174</strain>
    </source>
</reference>
<comment type="caution">
    <text evidence="1">The sequence shown here is derived from an EMBL/GenBank/DDBJ whole genome shotgun (WGS) entry which is preliminary data.</text>
</comment>
<dbReference type="HOGENOM" id="CLU_3305593_0_0_9"/>
<accession>A5ZY78</accession>
<gene>
    <name evidence="1" type="ORF">RUMOBE_03986</name>
</gene>
<evidence type="ECO:0000313" key="1">
    <source>
        <dbReference type="EMBL" id="EDM85456.1"/>
    </source>
</evidence>
<name>A5ZY78_9FIRM</name>
<sequence>MHKFVPLILCIFTTILRSNFQQNKNPERKHSFLCFLSGF</sequence>
<dbReference type="AlphaFoldDB" id="A5ZY78"/>
<organism evidence="1 2">
    <name type="scientific">Blautia obeum ATCC 29174</name>
    <dbReference type="NCBI Taxonomy" id="411459"/>
    <lineage>
        <taxon>Bacteria</taxon>
        <taxon>Bacillati</taxon>
        <taxon>Bacillota</taxon>
        <taxon>Clostridia</taxon>
        <taxon>Lachnospirales</taxon>
        <taxon>Lachnospiraceae</taxon>
        <taxon>Blautia</taxon>
    </lineage>
</organism>
<dbReference type="Proteomes" id="UP000006002">
    <property type="component" value="Unassembled WGS sequence"/>
</dbReference>
<reference evidence="1 2" key="2">
    <citation type="submission" date="2007-04" db="EMBL/GenBank/DDBJ databases">
        <title>Draft genome sequence of Ruminococcus obeum (ATCC 29174).</title>
        <authorList>
            <person name="Sudarsanam P."/>
            <person name="Ley R."/>
            <person name="Guruge J."/>
            <person name="Turnbaugh P.J."/>
            <person name="Mahowald M."/>
            <person name="Liep D."/>
            <person name="Gordon J."/>
        </authorList>
    </citation>
    <scope>NUCLEOTIDE SEQUENCE [LARGE SCALE GENOMIC DNA]</scope>
    <source>
        <strain evidence="1 2">ATCC 29174</strain>
    </source>
</reference>